<dbReference type="PANTHER" id="PTHR31544">
    <property type="entry name" value="AIG2-LIKE PROTEIN D"/>
    <property type="match status" value="1"/>
</dbReference>
<proteinExistence type="inferred from homology"/>
<dbReference type="CDD" id="cd06661">
    <property type="entry name" value="GGCT_like"/>
    <property type="match status" value="1"/>
</dbReference>
<feature type="domain" description="Gamma-glutamylcyclotransferase AIG2-like" evidence="4">
    <location>
        <begin position="82"/>
        <end position="208"/>
    </location>
</feature>
<dbReference type="Gene3D" id="3.10.490.10">
    <property type="entry name" value="Gamma-glutamyl cyclotransferase-like"/>
    <property type="match status" value="1"/>
</dbReference>
<dbReference type="AlphaFoldDB" id="W7M6A8"/>
<evidence type="ECO:0000256" key="1">
    <source>
        <dbReference type="ARBA" id="ARBA00008861"/>
    </source>
</evidence>
<dbReference type="EMBL" id="DS022246">
    <property type="protein sequence ID" value="EWG43115.1"/>
    <property type="molecule type" value="Genomic_DNA"/>
</dbReference>
<dbReference type="SUPFAM" id="SSF110857">
    <property type="entry name" value="Gamma-glutamyl cyclotransferase-like"/>
    <property type="match status" value="1"/>
</dbReference>
<gene>
    <name evidence="5" type="ORF">FVEG_04723</name>
</gene>
<dbReference type="InterPro" id="IPR045038">
    <property type="entry name" value="AIG2-like"/>
</dbReference>
<dbReference type="InterPro" id="IPR036568">
    <property type="entry name" value="GGCT-like_sf"/>
</dbReference>
<dbReference type="GeneID" id="30062764"/>
<dbReference type="InterPro" id="IPR009288">
    <property type="entry name" value="AIG2-like_dom"/>
</dbReference>
<evidence type="ECO:0000259" key="4">
    <source>
        <dbReference type="Pfam" id="PF06094"/>
    </source>
</evidence>
<accession>W7M6A8</accession>
<dbReference type="OrthoDB" id="1044435at2759"/>
<dbReference type="InterPro" id="IPR013024">
    <property type="entry name" value="GGCT-like"/>
</dbReference>
<name>W7M6A8_GIBM7</name>
<evidence type="ECO:0000256" key="3">
    <source>
        <dbReference type="ARBA" id="ARBA00030602"/>
    </source>
</evidence>
<dbReference type="VEuPathDB" id="FungiDB:FVEG_04723"/>
<dbReference type="EMBL" id="DS022246">
    <property type="protein sequence ID" value="EWG43116.1"/>
    <property type="molecule type" value="Genomic_DNA"/>
</dbReference>
<dbReference type="Proteomes" id="UP000009096">
    <property type="component" value="Chromosome 4"/>
</dbReference>
<keyword evidence="2" id="KW-0808">Transferase</keyword>
<reference evidence="5 6" key="1">
    <citation type="journal article" date="2010" name="Nature">
        <title>Comparative genomics reveals mobile pathogenicity chromosomes in Fusarium.</title>
        <authorList>
            <person name="Ma L.J."/>
            <person name="van der Does H.C."/>
            <person name="Borkovich K.A."/>
            <person name="Coleman J.J."/>
            <person name="Daboussi M.J."/>
            <person name="Di Pietro A."/>
            <person name="Dufresne M."/>
            <person name="Freitag M."/>
            <person name="Grabherr M."/>
            <person name="Henrissat B."/>
            <person name="Houterman P.M."/>
            <person name="Kang S."/>
            <person name="Shim W.B."/>
            <person name="Woloshuk C."/>
            <person name="Xie X."/>
            <person name="Xu J.R."/>
            <person name="Antoniw J."/>
            <person name="Baker S.E."/>
            <person name="Bluhm B.H."/>
            <person name="Breakspear A."/>
            <person name="Brown D.W."/>
            <person name="Butchko R.A."/>
            <person name="Chapman S."/>
            <person name="Coulson R."/>
            <person name="Coutinho P.M."/>
            <person name="Danchin E.G."/>
            <person name="Diener A."/>
            <person name="Gale L.R."/>
            <person name="Gardiner D.M."/>
            <person name="Goff S."/>
            <person name="Hammond-Kosack K.E."/>
            <person name="Hilburn K."/>
            <person name="Hua-Van A."/>
            <person name="Jonkers W."/>
            <person name="Kazan K."/>
            <person name="Kodira C.D."/>
            <person name="Koehrsen M."/>
            <person name="Kumar L."/>
            <person name="Lee Y.H."/>
            <person name="Li L."/>
            <person name="Manners J.M."/>
            <person name="Miranda-Saavedra D."/>
            <person name="Mukherjee M."/>
            <person name="Park G."/>
            <person name="Park J."/>
            <person name="Park S.Y."/>
            <person name="Proctor R.H."/>
            <person name="Regev A."/>
            <person name="Ruiz-Roldan M.C."/>
            <person name="Sain D."/>
            <person name="Sakthikumar S."/>
            <person name="Sykes S."/>
            <person name="Schwartz D.C."/>
            <person name="Turgeon B.G."/>
            <person name="Wapinski I."/>
            <person name="Yoder O."/>
            <person name="Young S."/>
            <person name="Zeng Q."/>
            <person name="Zhou S."/>
            <person name="Galagan J."/>
            <person name="Cuomo C.A."/>
            <person name="Kistler H.C."/>
            <person name="Rep M."/>
        </authorList>
    </citation>
    <scope>NUCLEOTIDE SEQUENCE [LARGE SCALE GENOMIC DNA]</scope>
    <source>
        <strain evidence="5">7600</strain>
        <strain evidence="6">M3125 / FGSC 7600</strain>
    </source>
</reference>
<reference evidence="5" key="2">
    <citation type="submission" date="2013-11" db="EMBL/GenBank/DDBJ databases">
        <authorList>
            <consortium name="The Broad Institute Genome Sequencing Platform"/>
            <person name="Ma L.-J."/>
            <person name="Corby-Kistler H."/>
            <person name="Broz K."/>
            <person name="Gale L.R."/>
            <person name="Jonkers W."/>
            <person name="O'Donnell K."/>
            <person name="Ploetz R."/>
            <person name="Steinberg C."/>
            <person name="Schwartz D.C."/>
            <person name="VanEtten H."/>
            <person name="Zhou S."/>
            <person name="Young S.K."/>
            <person name="Zeng Q."/>
            <person name="Gargeya S."/>
            <person name="Fitzgerald M."/>
            <person name="Abouelleil A."/>
            <person name="Alvarado L."/>
            <person name="Chapman S.B."/>
            <person name="Gainer-Dewar J."/>
            <person name="Goldberg J."/>
            <person name="Griggs A."/>
            <person name="Gujja S."/>
            <person name="Hansen M."/>
            <person name="Howarth C."/>
            <person name="Imamovic A."/>
            <person name="Ireland A."/>
            <person name="Larimer J."/>
            <person name="McCowan C."/>
            <person name="Murphy C."/>
            <person name="Pearson M."/>
            <person name="Poon T.W."/>
            <person name="Priest M."/>
            <person name="Roberts A."/>
            <person name="Saif S."/>
            <person name="Shea T."/>
            <person name="Sykes S."/>
            <person name="Wortman J."/>
            <person name="Nusbaum C."/>
            <person name="Birren B."/>
        </authorList>
    </citation>
    <scope>NUCLEOTIDE SEQUENCE</scope>
    <source>
        <strain evidence="5">7600</strain>
    </source>
</reference>
<keyword evidence="6" id="KW-1185">Reference proteome</keyword>
<dbReference type="PANTHER" id="PTHR31544:SF2">
    <property type="entry name" value="AIG2-LIKE PROTEIN D"/>
    <property type="match status" value="1"/>
</dbReference>
<comment type="similarity">
    <text evidence="1">Belongs to the gamma-glutamylcyclotransferase family.</text>
</comment>
<dbReference type="RefSeq" id="XP_018749307.1">
    <property type="nucleotide sequence ID" value="XM_018892589.1"/>
</dbReference>
<evidence type="ECO:0000256" key="2">
    <source>
        <dbReference type="ARBA" id="ARBA00022679"/>
    </source>
</evidence>
<dbReference type="GO" id="GO:0016740">
    <property type="term" value="F:transferase activity"/>
    <property type="evidence" value="ECO:0007669"/>
    <property type="project" value="UniProtKB-KW"/>
</dbReference>
<evidence type="ECO:0000313" key="5">
    <source>
        <dbReference type="EMBL" id="EWG43115.1"/>
    </source>
</evidence>
<dbReference type="RefSeq" id="XP_018749306.1">
    <property type="nucleotide sequence ID" value="XM_018892588.1"/>
</dbReference>
<dbReference type="eggNOG" id="ENOG502S7T1">
    <property type="taxonomic scope" value="Eukaryota"/>
</dbReference>
<evidence type="ECO:0000313" key="6">
    <source>
        <dbReference type="Proteomes" id="UP000009096"/>
    </source>
</evidence>
<sequence>MIHRSNRLQSISQKVSLLEILLYSVSSILNSVLSRQANLLHHESPAPHFSTQPCNWLIRSIYIVTQPKKTNTRKMSGDFTAFFYGTLMAPEVFFTVCYGDRDPPKAIKDMHTFTPAILDGYCRHKVECADYPAVVPEKGHSVLGIYATGLTDGNVDKLDMFEGSEYFKEKVKVKVLNKDGTTPEKEETKETFVYVFDNPDYLEKGEWDFEEFRKSKMKNWTRAGLGFGEDIPKGTGNNGWE</sequence>
<organism evidence="5 6">
    <name type="scientific">Gibberella moniliformis (strain M3125 / FGSC 7600)</name>
    <name type="common">Maize ear and stalk rot fungus</name>
    <name type="synonym">Fusarium verticillioides</name>
    <dbReference type="NCBI Taxonomy" id="334819"/>
    <lineage>
        <taxon>Eukaryota</taxon>
        <taxon>Fungi</taxon>
        <taxon>Dikarya</taxon>
        <taxon>Ascomycota</taxon>
        <taxon>Pezizomycotina</taxon>
        <taxon>Sordariomycetes</taxon>
        <taxon>Hypocreomycetidae</taxon>
        <taxon>Hypocreales</taxon>
        <taxon>Nectriaceae</taxon>
        <taxon>Fusarium</taxon>
        <taxon>Fusarium fujikuroi species complex</taxon>
    </lineage>
</organism>
<dbReference type="KEGG" id="fvr:FVEG_04723"/>
<dbReference type="Pfam" id="PF06094">
    <property type="entry name" value="GGACT"/>
    <property type="match status" value="1"/>
</dbReference>
<protein>
    <recommendedName>
        <fullName evidence="3">Putative gamma-glutamylcyclotransferase</fullName>
    </recommendedName>
</protein>